<feature type="chain" id="PRO_5046435247" evidence="1">
    <location>
        <begin position="21"/>
        <end position="150"/>
    </location>
</feature>
<proteinExistence type="predicted"/>
<reference evidence="2 3" key="1">
    <citation type="submission" date="2024-05" db="EMBL/GenBank/DDBJ databases">
        <title>Sphingomonas sp. HF-S3 16S ribosomal RNA gene Genome sequencing and assembly.</title>
        <authorList>
            <person name="Lee H."/>
        </authorList>
    </citation>
    <scope>NUCLEOTIDE SEQUENCE [LARGE SCALE GENOMIC DNA]</scope>
    <source>
        <strain evidence="2 3">HF-S3</strain>
    </source>
</reference>
<accession>A0ABV0BBT7</accession>
<dbReference type="Proteomes" id="UP001427805">
    <property type="component" value="Unassembled WGS sequence"/>
</dbReference>
<gene>
    <name evidence="2" type="ORF">TPR58_12795</name>
</gene>
<keyword evidence="3" id="KW-1185">Reference proteome</keyword>
<dbReference type="EMBL" id="JBDIZK010000007">
    <property type="protein sequence ID" value="MEN3748046.1"/>
    <property type="molecule type" value="Genomic_DNA"/>
</dbReference>
<dbReference type="RefSeq" id="WP_346247063.1">
    <property type="nucleotide sequence ID" value="NZ_JBDIZK010000007.1"/>
</dbReference>
<evidence type="ECO:0000313" key="2">
    <source>
        <dbReference type="EMBL" id="MEN3748046.1"/>
    </source>
</evidence>
<keyword evidence="1" id="KW-0732">Signal</keyword>
<feature type="signal peptide" evidence="1">
    <location>
        <begin position="1"/>
        <end position="20"/>
    </location>
</feature>
<organism evidence="2 3">
    <name type="scientific">Sphingomonas rustica</name>
    <dbReference type="NCBI Taxonomy" id="3103142"/>
    <lineage>
        <taxon>Bacteria</taxon>
        <taxon>Pseudomonadati</taxon>
        <taxon>Pseudomonadota</taxon>
        <taxon>Alphaproteobacteria</taxon>
        <taxon>Sphingomonadales</taxon>
        <taxon>Sphingomonadaceae</taxon>
        <taxon>Sphingomonas</taxon>
    </lineage>
</organism>
<comment type="caution">
    <text evidence="2">The sequence shown here is derived from an EMBL/GenBank/DDBJ whole genome shotgun (WGS) entry which is preliminary data.</text>
</comment>
<evidence type="ECO:0000256" key="1">
    <source>
        <dbReference type="SAM" id="SignalP"/>
    </source>
</evidence>
<evidence type="ECO:0000313" key="3">
    <source>
        <dbReference type="Proteomes" id="UP001427805"/>
    </source>
</evidence>
<name>A0ABV0BBT7_9SPHN</name>
<sequence>MKRFALAVLPLALVAGSALAQTSSGLWNYHFQNGIGQYLTGEWDSPTGGALNLSCRRDGNVAIMAQIKGQAPRAGSILVLSTSSRAGSSDSRFATNAQGSAVVRATSPAFRRLWANLRANDIVTLRYADGRTSVQSLAGAAKLLPAKPCG</sequence>
<protein>
    <submittedName>
        <fullName evidence="2">Uncharacterized protein</fullName>
    </submittedName>
</protein>